<name>A0ABS4SJZ5_9PROT</name>
<proteinExistence type="predicted"/>
<keyword evidence="2" id="KW-0560">Oxidoreductase</keyword>
<keyword evidence="2" id="KW-0223">Dioxygenase</keyword>
<keyword evidence="3" id="KW-1185">Reference proteome</keyword>
<sequence length="295" mass="32804">MPLPFPTDPGTLRDRYRRDGFVVLRGVFSADEVARLAAAFNRQYAAGLAHPRSFRHGNFHVRVADDPAIGHTVRMVQWPSYGDPVLNAIRQDERMLRIVEPLVGRDVKQIINQMHWKPPGAAGGDYAFHQDSRFRRPREAYRNLGDSYVQTGIAVDPHTADSGAMRIYPGSHLLGDVPLAARGSVLGTGIAEDALEQAGLDPSRLVDFVLEPGDVGLWHPHTIHGSGPNRTGTNGLGHDRRLYINGYVRAADCDRGEWAWRDGTPVPLGEPVLVHYEELHRRPEPHYIDEVMPAS</sequence>
<reference evidence="2 3" key="1">
    <citation type="submission" date="2021-03" db="EMBL/GenBank/DDBJ databases">
        <title>Genomic Encyclopedia of Type Strains, Phase III (KMG-III): the genomes of soil and plant-associated and newly described type strains.</title>
        <authorList>
            <person name="Whitman W."/>
        </authorList>
    </citation>
    <scope>NUCLEOTIDE SEQUENCE [LARGE SCALE GENOMIC DNA]</scope>
    <source>
        <strain evidence="2 3">IMMIB AFH-6</strain>
    </source>
</reference>
<dbReference type="Proteomes" id="UP000781958">
    <property type="component" value="Unassembled WGS sequence"/>
</dbReference>
<organism evidence="2 3">
    <name type="scientific">Azospirillum rugosum</name>
    <dbReference type="NCBI Taxonomy" id="416170"/>
    <lineage>
        <taxon>Bacteria</taxon>
        <taxon>Pseudomonadati</taxon>
        <taxon>Pseudomonadota</taxon>
        <taxon>Alphaproteobacteria</taxon>
        <taxon>Rhodospirillales</taxon>
        <taxon>Azospirillaceae</taxon>
        <taxon>Azospirillum</taxon>
    </lineage>
</organism>
<accession>A0ABS4SJZ5</accession>
<dbReference type="PANTHER" id="PTHR20883">
    <property type="entry name" value="PHYTANOYL-COA DIOXYGENASE DOMAIN CONTAINING 1"/>
    <property type="match status" value="1"/>
</dbReference>
<comment type="caution">
    <text evidence="2">The sequence shown here is derived from an EMBL/GenBank/DDBJ whole genome shotgun (WGS) entry which is preliminary data.</text>
</comment>
<evidence type="ECO:0000256" key="1">
    <source>
        <dbReference type="ARBA" id="ARBA00001954"/>
    </source>
</evidence>
<evidence type="ECO:0000313" key="3">
    <source>
        <dbReference type="Proteomes" id="UP000781958"/>
    </source>
</evidence>
<comment type="cofactor">
    <cofactor evidence="1">
        <name>Fe(2+)</name>
        <dbReference type="ChEBI" id="CHEBI:29033"/>
    </cofactor>
</comment>
<evidence type="ECO:0000313" key="2">
    <source>
        <dbReference type="EMBL" id="MBP2292403.1"/>
    </source>
</evidence>
<dbReference type="RefSeq" id="WP_209766268.1">
    <property type="nucleotide sequence ID" value="NZ_JAGINP010000006.1"/>
</dbReference>
<dbReference type="Gene3D" id="2.60.120.620">
    <property type="entry name" value="q2cbj1_9rhob like domain"/>
    <property type="match status" value="1"/>
</dbReference>
<dbReference type="InterPro" id="IPR008775">
    <property type="entry name" value="Phytyl_CoA_dOase-like"/>
</dbReference>
<dbReference type="SUPFAM" id="SSF51197">
    <property type="entry name" value="Clavaminate synthase-like"/>
    <property type="match status" value="1"/>
</dbReference>
<dbReference type="EMBL" id="JAGINP010000006">
    <property type="protein sequence ID" value="MBP2292403.1"/>
    <property type="molecule type" value="Genomic_DNA"/>
</dbReference>
<dbReference type="PANTHER" id="PTHR20883:SF48">
    <property type="entry name" value="ECTOINE DIOXYGENASE"/>
    <property type="match status" value="1"/>
</dbReference>
<gene>
    <name evidence="2" type="ORF">J2851_002173</name>
</gene>
<dbReference type="Pfam" id="PF05721">
    <property type="entry name" value="PhyH"/>
    <property type="match status" value="1"/>
</dbReference>
<protein>
    <submittedName>
        <fullName evidence="2">Ectoine hydroxylase-related dioxygenase (Phytanoyl-CoA dioxygenase family)</fullName>
    </submittedName>
</protein>
<dbReference type="GO" id="GO:0051213">
    <property type="term" value="F:dioxygenase activity"/>
    <property type="evidence" value="ECO:0007669"/>
    <property type="project" value="UniProtKB-KW"/>
</dbReference>